<evidence type="ECO:0000256" key="11">
    <source>
        <dbReference type="ARBA" id="ARBA00022679"/>
    </source>
</evidence>
<sequence precursor="true">MPDPHPATSAPVVLRGTPAAPGVTVAPARVLRAPTLHAPRRTDADAATEAARLSAALTATEADLTALRDATLARLGAGHAAIFDAHLLLARDPEYLTQVRALLSGGLNAEAAVEDVSAQYIALFEALEDPYLRERAADLRDVRDRLLAHLLGVTPAGPPVLTGDAVLIAHDLSPSDTARLDRAHVRGLVTAAGGRTGHTAIMARGLGLPAVVGVGPDLLSAVRDGDLLLVDGDAGTVTLHAHDADLQGARARMAAQAAAHEGLLEWRERPSVSADGVPLELAANIGHPGDADAVLASGADGVGLYRTEFLFMGEAQLPDEAQQMAAYRAVLDALAPRPVVIRTLDVGGDKALPALNLPAEENPFLGYRAIRLCLGEPELFRTQLRALLRAGAERHLRVMFPMIATLGELRAARALLREEQAHLRAEGVPPPSALEVGMMVEVPAAAVMAHQFAPEVDFFSVGTNDLTGYVMAADRGNPRVAALHQPLHPAVLTLIRTVTRAAEAHGKWVGVCGELAGEPLALPVLAGLGVTELSMSAPRVLTARAHLARLNVRDARAWAESLLVLDSAEAVEAAVRARHPELA</sequence>
<dbReference type="Gene3D" id="3.20.20.60">
    <property type="entry name" value="Phosphoenolpyruvate-binding domains"/>
    <property type="match status" value="1"/>
</dbReference>
<keyword evidence="9 17" id="KW-0963">Cytoplasm</keyword>
<evidence type="ECO:0000256" key="19">
    <source>
        <dbReference type="PIRSR" id="PIRSR000732-2"/>
    </source>
</evidence>
<evidence type="ECO:0000256" key="5">
    <source>
        <dbReference type="ARBA" id="ARBA00007837"/>
    </source>
</evidence>
<evidence type="ECO:0000313" key="25">
    <source>
        <dbReference type="Proteomes" id="UP000008635"/>
    </source>
</evidence>
<feature type="binding site" evidence="20">
    <location>
        <position position="441"/>
    </location>
    <ligand>
        <name>Mg(2+)</name>
        <dbReference type="ChEBI" id="CHEBI:18420"/>
    </ligand>
</feature>
<dbReference type="EC" id="2.7.3.9" evidence="6 17"/>
<comment type="subcellular location">
    <subcellularLocation>
        <location evidence="4 17">Cytoplasm</location>
    </subcellularLocation>
</comment>
<keyword evidence="11 17" id="KW-0808">Transferase</keyword>
<dbReference type="Pfam" id="PF05524">
    <property type="entry name" value="PEP-utilisers_N"/>
    <property type="match status" value="1"/>
</dbReference>
<organism evidence="24 25">
    <name type="scientific">Deinococcus maricopensis (strain DSM 21211 / LMG 22137 / NRRL B-23946 / LB-34)</name>
    <dbReference type="NCBI Taxonomy" id="709986"/>
    <lineage>
        <taxon>Bacteria</taxon>
        <taxon>Thermotogati</taxon>
        <taxon>Deinococcota</taxon>
        <taxon>Deinococci</taxon>
        <taxon>Deinococcales</taxon>
        <taxon>Deinococcaceae</taxon>
        <taxon>Deinococcus</taxon>
    </lineage>
</organism>
<dbReference type="STRING" id="709986.Deima_0541"/>
<evidence type="ECO:0000256" key="3">
    <source>
        <dbReference type="ARBA" id="ARBA00002728"/>
    </source>
</evidence>
<dbReference type="GO" id="GO:0009401">
    <property type="term" value="P:phosphoenolpyruvate-dependent sugar phosphotransferase system"/>
    <property type="evidence" value="ECO:0007669"/>
    <property type="project" value="UniProtKB-KW"/>
</dbReference>
<dbReference type="InterPro" id="IPR015813">
    <property type="entry name" value="Pyrv/PenolPyrv_kinase-like_dom"/>
</dbReference>
<keyword evidence="24" id="KW-0670">Pyruvate</keyword>
<dbReference type="NCBIfam" id="TIGR01417">
    <property type="entry name" value="PTS_I_fam"/>
    <property type="match status" value="1"/>
</dbReference>
<dbReference type="InterPro" id="IPR024692">
    <property type="entry name" value="PTS_EI"/>
</dbReference>
<dbReference type="Gene3D" id="1.10.274.10">
    <property type="entry name" value="PtsI, HPr-binding domain"/>
    <property type="match status" value="1"/>
</dbReference>
<dbReference type="InterPro" id="IPR036618">
    <property type="entry name" value="PtsI_HPr-bd_sf"/>
</dbReference>
<accession>E8U561</accession>
<reference evidence="25" key="2">
    <citation type="submission" date="2011-01" db="EMBL/GenBank/DDBJ databases">
        <title>The complete genome of Deinococcus maricopensis DSM 21211.</title>
        <authorList>
            <consortium name="US DOE Joint Genome Institute (JGI-PGF)"/>
            <person name="Lucas S."/>
            <person name="Copeland A."/>
            <person name="Lapidus A."/>
            <person name="Goodwin L."/>
            <person name="Pitluck S."/>
            <person name="Kyrpides N."/>
            <person name="Mavromatis K."/>
            <person name="Pagani I."/>
            <person name="Ivanova N."/>
            <person name="Ovchinnikova G."/>
            <person name="Zeytun A."/>
            <person name="Detter J.C."/>
            <person name="Han C."/>
            <person name="Land M."/>
            <person name="Hauser L."/>
            <person name="Markowitz V."/>
            <person name="Cheng J.-F."/>
            <person name="Hugenholtz P."/>
            <person name="Woyke T."/>
            <person name="Wu D."/>
            <person name="Pukall R."/>
            <person name="Gehrich-Schroeter G."/>
            <person name="Brambilla E."/>
            <person name="Klenk H.-P."/>
            <person name="Eisen J.A."/>
        </authorList>
    </citation>
    <scope>NUCLEOTIDE SEQUENCE [LARGE SCALE GENOMIC DNA]</scope>
    <source>
        <strain evidence="25">DSM 21211 / LMG 22137 / NRRL B-23946 / LB-34</strain>
    </source>
</reference>
<dbReference type="InterPro" id="IPR018274">
    <property type="entry name" value="PEP_util_AS"/>
</dbReference>
<feature type="domain" description="PEP-utilising enzyme mobile" evidence="21">
    <location>
        <begin position="164"/>
        <end position="235"/>
    </location>
</feature>
<dbReference type="PANTHER" id="PTHR46244">
    <property type="entry name" value="PHOSPHOENOLPYRUVATE-PROTEIN PHOSPHOTRANSFERASE"/>
    <property type="match status" value="1"/>
</dbReference>
<reference evidence="24 25" key="1">
    <citation type="journal article" date="2011" name="Stand. Genomic Sci.">
        <title>Complete genome sequence of Deinococcus maricopensis type strain (LB-34).</title>
        <authorList>
            <person name="Pukall R."/>
            <person name="Zeytun A."/>
            <person name="Lucas S."/>
            <person name="Lapidus A."/>
            <person name="Hammon N."/>
            <person name="Deshpande S."/>
            <person name="Nolan M."/>
            <person name="Cheng J.F."/>
            <person name="Pitluck S."/>
            <person name="Liolios K."/>
            <person name="Pagani I."/>
            <person name="Mikhailova N."/>
            <person name="Ivanova N."/>
            <person name="Mavromatis K."/>
            <person name="Pati A."/>
            <person name="Tapia R."/>
            <person name="Han C."/>
            <person name="Goodwin L."/>
            <person name="Chen A."/>
            <person name="Palaniappan K."/>
            <person name="Land M."/>
            <person name="Hauser L."/>
            <person name="Chang Y.J."/>
            <person name="Jeffries C.D."/>
            <person name="Brambilla E.M."/>
            <person name="Rohde M."/>
            <person name="Goker M."/>
            <person name="Detter J.C."/>
            <person name="Woyke T."/>
            <person name="Bristow J."/>
            <person name="Eisen J.A."/>
            <person name="Markowitz V."/>
            <person name="Hugenholtz P."/>
            <person name="Kyrpides N.C."/>
            <person name="Klenk H.P."/>
        </authorList>
    </citation>
    <scope>NUCLEOTIDE SEQUENCE [LARGE SCALE GENOMIC DNA]</scope>
    <source>
        <strain evidence="25">DSM 21211 / LMG 22137 / NRRL B-23946 / LB-34</strain>
    </source>
</reference>
<dbReference type="Gene3D" id="3.50.30.10">
    <property type="entry name" value="Phosphohistidine domain"/>
    <property type="match status" value="1"/>
</dbReference>
<keyword evidence="8 17" id="KW-0813">Transport</keyword>
<dbReference type="Proteomes" id="UP000008635">
    <property type="component" value="Chromosome"/>
</dbReference>
<evidence type="ECO:0000256" key="16">
    <source>
        <dbReference type="ARBA" id="ARBA00033235"/>
    </source>
</evidence>
<dbReference type="InterPro" id="IPR000121">
    <property type="entry name" value="PEP_util_C"/>
</dbReference>
<dbReference type="PIRSF" id="PIRSF000732">
    <property type="entry name" value="PTS_enzyme_I"/>
    <property type="match status" value="1"/>
</dbReference>
<proteinExistence type="inferred from homology"/>
<comment type="function">
    <text evidence="3 17">General (non sugar-specific) component of the phosphoenolpyruvate-dependent sugar phosphotransferase system (sugar PTS). This major carbohydrate active-transport system catalyzes the phosphorylation of incoming sugar substrates concomitantly with their translocation across the cell membrane. Enzyme I transfers the phosphoryl group from phosphoenolpyruvate (PEP) to the phosphoryl carrier protein (HPr).</text>
</comment>
<dbReference type="GO" id="GO:0016301">
    <property type="term" value="F:kinase activity"/>
    <property type="evidence" value="ECO:0007669"/>
    <property type="project" value="UniProtKB-KW"/>
</dbReference>
<dbReference type="PROSITE" id="PS00370">
    <property type="entry name" value="PEP_ENZYMES_PHOS_SITE"/>
    <property type="match status" value="1"/>
</dbReference>
<dbReference type="InterPro" id="IPR008279">
    <property type="entry name" value="PEP-util_enz_mobile_dom"/>
</dbReference>
<dbReference type="GO" id="GO:0046872">
    <property type="term" value="F:metal ion binding"/>
    <property type="evidence" value="ECO:0007669"/>
    <property type="project" value="UniProtKB-KW"/>
</dbReference>
<gene>
    <name evidence="24" type="ordered locus">Deima_0541</name>
</gene>
<dbReference type="SUPFAM" id="SSF51621">
    <property type="entry name" value="Phosphoenolpyruvate/pyruvate domain"/>
    <property type="match status" value="1"/>
</dbReference>
<protein>
    <recommendedName>
        <fullName evidence="7 17">Phosphoenolpyruvate-protein phosphotransferase</fullName>
        <ecNumber evidence="6 17">2.7.3.9</ecNumber>
    </recommendedName>
    <alternativeName>
        <fullName evidence="16 17">Phosphotransferase system, enzyme I</fullName>
    </alternativeName>
</protein>
<dbReference type="GO" id="GO:0008965">
    <property type="term" value="F:phosphoenolpyruvate-protein phosphotransferase activity"/>
    <property type="evidence" value="ECO:0007669"/>
    <property type="project" value="UniProtKB-EC"/>
</dbReference>
<evidence type="ECO:0000256" key="9">
    <source>
        <dbReference type="ARBA" id="ARBA00022490"/>
    </source>
</evidence>
<feature type="binding site" evidence="19">
    <location>
        <position position="475"/>
    </location>
    <ligand>
        <name>phosphoenolpyruvate</name>
        <dbReference type="ChEBI" id="CHEBI:58702"/>
    </ligand>
</feature>
<feature type="binding site" evidence="19">
    <location>
        <position position="342"/>
    </location>
    <ligand>
        <name>phosphoenolpyruvate</name>
        <dbReference type="ChEBI" id="CHEBI:58702"/>
    </ligand>
</feature>
<feature type="domain" description="PEP-utilising enzyme C-terminal" evidence="22">
    <location>
        <begin position="265"/>
        <end position="551"/>
    </location>
</feature>
<dbReference type="SUPFAM" id="SSF47831">
    <property type="entry name" value="Enzyme I of the PEP:sugar phosphotransferase system HPr-binding (sub)domain"/>
    <property type="match status" value="1"/>
</dbReference>
<dbReference type="GO" id="GO:0005737">
    <property type="term" value="C:cytoplasm"/>
    <property type="evidence" value="ECO:0007669"/>
    <property type="project" value="UniProtKB-SubCell"/>
</dbReference>
<evidence type="ECO:0000256" key="13">
    <source>
        <dbReference type="ARBA" id="ARBA00022723"/>
    </source>
</evidence>
<dbReference type="InterPro" id="IPR036637">
    <property type="entry name" value="Phosphohistidine_dom_sf"/>
</dbReference>
<keyword evidence="25" id="KW-1185">Reference proteome</keyword>
<comment type="similarity">
    <text evidence="5 17">Belongs to the PEP-utilizing enzyme family.</text>
</comment>
<feature type="active site" description="Tele-phosphohistidine intermediate" evidence="18">
    <location>
        <position position="198"/>
    </location>
</feature>
<evidence type="ECO:0000259" key="21">
    <source>
        <dbReference type="Pfam" id="PF00391"/>
    </source>
</evidence>
<dbReference type="Pfam" id="PF02896">
    <property type="entry name" value="PEP-utilizers_C"/>
    <property type="match status" value="1"/>
</dbReference>
<evidence type="ECO:0000256" key="14">
    <source>
        <dbReference type="ARBA" id="ARBA00022777"/>
    </source>
</evidence>
<dbReference type="PANTHER" id="PTHR46244:SF3">
    <property type="entry name" value="PHOSPHOENOLPYRUVATE-PROTEIN PHOSPHOTRANSFERASE"/>
    <property type="match status" value="1"/>
</dbReference>
<dbReference type="SUPFAM" id="SSF52009">
    <property type="entry name" value="Phosphohistidine domain"/>
    <property type="match status" value="1"/>
</dbReference>
<feature type="domain" description="Phosphotransferase system enzyme I N-terminal" evidence="23">
    <location>
        <begin position="15"/>
        <end position="135"/>
    </location>
</feature>
<feature type="binding site" evidence="19">
    <location>
        <begin position="464"/>
        <end position="465"/>
    </location>
    <ligand>
        <name>phosphoenolpyruvate</name>
        <dbReference type="ChEBI" id="CHEBI:58702"/>
    </ligand>
</feature>
<evidence type="ECO:0000256" key="10">
    <source>
        <dbReference type="ARBA" id="ARBA00022597"/>
    </source>
</evidence>
<dbReference type="InterPro" id="IPR040442">
    <property type="entry name" value="Pyrv_kinase-like_dom_sf"/>
</dbReference>
<dbReference type="KEGG" id="dmr:Deima_0541"/>
<dbReference type="InterPro" id="IPR006318">
    <property type="entry name" value="PTS_EI-like"/>
</dbReference>
<dbReference type="EMBL" id="CP002454">
    <property type="protein sequence ID" value="ADV66200.1"/>
    <property type="molecule type" value="Genomic_DNA"/>
</dbReference>
<evidence type="ECO:0000256" key="7">
    <source>
        <dbReference type="ARBA" id="ARBA00016544"/>
    </source>
</evidence>
<feature type="binding site" evidence="20">
    <location>
        <position position="465"/>
    </location>
    <ligand>
        <name>Mg(2+)</name>
        <dbReference type="ChEBI" id="CHEBI:18420"/>
    </ligand>
</feature>
<dbReference type="HOGENOM" id="CLU_007308_7_0_0"/>
<dbReference type="PRINTS" id="PR01736">
    <property type="entry name" value="PHPHTRNFRASE"/>
</dbReference>
<dbReference type="AlphaFoldDB" id="E8U561"/>
<evidence type="ECO:0000256" key="2">
    <source>
        <dbReference type="ARBA" id="ARBA00001946"/>
    </source>
</evidence>
<evidence type="ECO:0000259" key="22">
    <source>
        <dbReference type="Pfam" id="PF02896"/>
    </source>
</evidence>
<evidence type="ECO:0000256" key="8">
    <source>
        <dbReference type="ARBA" id="ARBA00022448"/>
    </source>
</evidence>
<evidence type="ECO:0000256" key="4">
    <source>
        <dbReference type="ARBA" id="ARBA00004496"/>
    </source>
</evidence>
<feature type="binding site" evidence="19">
    <location>
        <position position="306"/>
    </location>
    <ligand>
        <name>phosphoenolpyruvate</name>
        <dbReference type="ChEBI" id="CHEBI:58702"/>
    </ligand>
</feature>
<keyword evidence="14 17" id="KW-0418">Kinase</keyword>
<keyword evidence="12 17" id="KW-0598">Phosphotransferase system</keyword>
<evidence type="ECO:0000256" key="18">
    <source>
        <dbReference type="PIRSR" id="PIRSR000732-1"/>
    </source>
</evidence>
<keyword evidence="10 17" id="KW-0762">Sugar transport</keyword>
<keyword evidence="15 17" id="KW-0460">Magnesium</keyword>
<evidence type="ECO:0000259" key="23">
    <source>
        <dbReference type="Pfam" id="PF05524"/>
    </source>
</evidence>
<evidence type="ECO:0000256" key="15">
    <source>
        <dbReference type="ARBA" id="ARBA00022842"/>
    </source>
</evidence>
<feature type="active site" description="Proton donor" evidence="18">
    <location>
        <position position="512"/>
    </location>
</feature>
<evidence type="ECO:0000256" key="12">
    <source>
        <dbReference type="ARBA" id="ARBA00022683"/>
    </source>
</evidence>
<dbReference type="eggNOG" id="COG1080">
    <property type="taxonomic scope" value="Bacteria"/>
</dbReference>
<name>E8U561_DEIML</name>
<evidence type="ECO:0000256" key="1">
    <source>
        <dbReference type="ARBA" id="ARBA00000683"/>
    </source>
</evidence>
<comment type="catalytic activity">
    <reaction evidence="1 17">
        <text>L-histidyl-[protein] + phosphoenolpyruvate = N(pros)-phospho-L-histidyl-[protein] + pyruvate</text>
        <dbReference type="Rhea" id="RHEA:23880"/>
        <dbReference type="Rhea" id="RHEA-COMP:9745"/>
        <dbReference type="Rhea" id="RHEA-COMP:9746"/>
        <dbReference type="ChEBI" id="CHEBI:15361"/>
        <dbReference type="ChEBI" id="CHEBI:29979"/>
        <dbReference type="ChEBI" id="CHEBI:58702"/>
        <dbReference type="ChEBI" id="CHEBI:64837"/>
        <dbReference type="EC" id="2.7.3.9"/>
    </reaction>
</comment>
<dbReference type="RefSeq" id="WP_013555705.1">
    <property type="nucleotide sequence ID" value="NC_014958.1"/>
</dbReference>
<keyword evidence="13 17" id="KW-0479">Metal-binding</keyword>
<dbReference type="InterPro" id="IPR008731">
    <property type="entry name" value="PTS_EIN"/>
</dbReference>
<comment type="cofactor">
    <cofactor evidence="2 17 20">
        <name>Mg(2+)</name>
        <dbReference type="ChEBI" id="CHEBI:18420"/>
    </cofactor>
</comment>
<dbReference type="Pfam" id="PF00391">
    <property type="entry name" value="PEP-utilizers"/>
    <property type="match status" value="1"/>
</dbReference>
<evidence type="ECO:0000313" key="24">
    <source>
        <dbReference type="EMBL" id="ADV66200.1"/>
    </source>
</evidence>
<evidence type="ECO:0000256" key="17">
    <source>
        <dbReference type="PIRNR" id="PIRNR000732"/>
    </source>
</evidence>
<evidence type="ECO:0000256" key="20">
    <source>
        <dbReference type="PIRSR" id="PIRSR000732-3"/>
    </source>
</evidence>
<evidence type="ECO:0000256" key="6">
    <source>
        <dbReference type="ARBA" id="ARBA00012232"/>
    </source>
</evidence>
<dbReference type="InterPro" id="IPR050499">
    <property type="entry name" value="PEP-utilizing_PTS_enzyme"/>
</dbReference>